<dbReference type="Proteomes" id="UP000623467">
    <property type="component" value="Unassembled WGS sequence"/>
</dbReference>
<reference evidence="3" key="1">
    <citation type="submission" date="2020-05" db="EMBL/GenBank/DDBJ databases">
        <title>Mycena genomes resolve the evolution of fungal bioluminescence.</title>
        <authorList>
            <person name="Tsai I.J."/>
        </authorList>
    </citation>
    <scope>NUCLEOTIDE SEQUENCE</scope>
    <source>
        <strain evidence="3">160909Yilan</strain>
    </source>
</reference>
<dbReference type="InterPro" id="IPR008942">
    <property type="entry name" value="ENTH_VHS"/>
</dbReference>
<dbReference type="GO" id="GO:0000149">
    <property type="term" value="F:SNARE binding"/>
    <property type="evidence" value="ECO:0007669"/>
    <property type="project" value="TreeGrafter"/>
</dbReference>
<dbReference type="SMART" id="SM00273">
    <property type="entry name" value="ENTH"/>
    <property type="match status" value="1"/>
</dbReference>
<dbReference type="InterPro" id="IPR013809">
    <property type="entry name" value="ENTH"/>
</dbReference>
<gene>
    <name evidence="3" type="ORF">MSAN_00656200</name>
</gene>
<dbReference type="GO" id="GO:0030136">
    <property type="term" value="C:clathrin-coated vesicle"/>
    <property type="evidence" value="ECO:0007669"/>
    <property type="project" value="InterPro"/>
</dbReference>
<protein>
    <submittedName>
        <fullName evidence="3">ENTH domain-containing protein</fullName>
    </submittedName>
</protein>
<dbReference type="GO" id="GO:0005905">
    <property type="term" value="C:clathrin-coated pit"/>
    <property type="evidence" value="ECO:0007669"/>
    <property type="project" value="TreeGrafter"/>
</dbReference>
<dbReference type="EMBL" id="JACAZH010000004">
    <property type="protein sequence ID" value="KAF7370252.1"/>
    <property type="molecule type" value="Genomic_DNA"/>
</dbReference>
<dbReference type="GO" id="GO:0005546">
    <property type="term" value="F:phosphatidylinositol-4,5-bisphosphate binding"/>
    <property type="evidence" value="ECO:0007669"/>
    <property type="project" value="TreeGrafter"/>
</dbReference>
<evidence type="ECO:0000259" key="2">
    <source>
        <dbReference type="PROSITE" id="PS50942"/>
    </source>
</evidence>
<dbReference type="PROSITE" id="PS50942">
    <property type="entry name" value="ENTH"/>
    <property type="match status" value="1"/>
</dbReference>
<feature type="domain" description="ENTH" evidence="2">
    <location>
        <begin position="1"/>
        <end position="126"/>
    </location>
</feature>
<dbReference type="Gene3D" id="1.20.58.150">
    <property type="entry name" value="ANTH domain"/>
    <property type="match status" value="1"/>
</dbReference>
<dbReference type="GO" id="GO:0005545">
    <property type="term" value="F:1-phosphatidylinositol binding"/>
    <property type="evidence" value="ECO:0007669"/>
    <property type="project" value="InterPro"/>
</dbReference>
<dbReference type="PANTHER" id="PTHR22951">
    <property type="entry name" value="CLATHRIN ASSEMBLY PROTEIN"/>
    <property type="match status" value="1"/>
</dbReference>
<accession>A0A8H6Z3X9</accession>
<dbReference type="SUPFAM" id="SSF48464">
    <property type="entry name" value="ENTH/VHS domain"/>
    <property type="match status" value="1"/>
</dbReference>
<dbReference type="GO" id="GO:0006900">
    <property type="term" value="P:vesicle budding from membrane"/>
    <property type="evidence" value="ECO:0007669"/>
    <property type="project" value="TreeGrafter"/>
</dbReference>
<comment type="caution">
    <text evidence="3">The sequence shown here is derived from an EMBL/GenBank/DDBJ whole genome shotgun (WGS) entry which is preliminary data.</text>
</comment>
<dbReference type="InterPro" id="IPR014712">
    <property type="entry name" value="ANTH_dom_sf"/>
</dbReference>
<evidence type="ECO:0000313" key="4">
    <source>
        <dbReference type="Proteomes" id="UP000623467"/>
    </source>
</evidence>
<dbReference type="Pfam" id="PF07651">
    <property type="entry name" value="ANTH"/>
    <property type="match status" value="1"/>
</dbReference>
<dbReference type="GO" id="GO:0072583">
    <property type="term" value="P:clathrin-dependent endocytosis"/>
    <property type="evidence" value="ECO:0007669"/>
    <property type="project" value="InterPro"/>
</dbReference>
<dbReference type="OrthoDB" id="44015at2759"/>
<dbReference type="GO" id="GO:0048268">
    <property type="term" value="P:clathrin coat assembly"/>
    <property type="evidence" value="ECO:0007669"/>
    <property type="project" value="InterPro"/>
</dbReference>
<dbReference type="SUPFAM" id="SSF89009">
    <property type="entry name" value="GAT-like domain"/>
    <property type="match status" value="1"/>
</dbReference>
<evidence type="ECO:0000313" key="3">
    <source>
        <dbReference type="EMBL" id="KAF7370252.1"/>
    </source>
</evidence>
<dbReference type="GO" id="GO:0032050">
    <property type="term" value="F:clathrin heavy chain binding"/>
    <property type="evidence" value="ECO:0007669"/>
    <property type="project" value="TreeGrafter"/>
</dbReference>
<sequence length="234" mass="25852">MSSFDKVVKLACKPKAAPPKAKYLDPIIAATWDEGGAVHDVCKALSPRFREPNAIVVFKALIVLHTMIRNGSTDNVLGYLSGSQVLRLSNVSTGNWDGYTAPENLQNYAAYMESRIAAYRDLKHDAVRVQSDSNRDARALNGTAGPPEPSPAPGLQRSKTLAGRKLRSMTVEKGLLRETRAVHRMLDTLVACRFYLDDLEDPLTLTALRMLVKDLLILFQAGNEGVINLLEHYF</sequence>
<dbReference type="CDD" id="cd16988">
    <property type="entry name" value="ANTH_N_YAP180"/>
    <property type="match status" value="1"/>
</dbReference>
<dbReference type="InterPro" id="IPR045192">
    <property type="entry name" value="AP180-like"/>
</dbReference>
<dbReference type="InterPro" id="IPR011417">
    <property type="entry name" value="ANTH_dom"/>
</dbReference>
<keyword evidence="4" id="KW-1185">Reference proteome</keyword>
<dbReference type="PANTHER" id="PTHR22951:SF5">
    <property type="entry name" value="PHOSPHATIDYLINOSITOL-BINDING CLATHRIN ASSEMBLY PROTEIN LAP"/>
    <property type="match status" value="1"/>
</dbReference>
<feature type="region of interest" description="Disordered" evidence="1">
    <location>
        <begin position="133"/>
        <end position="157"/>
    </location>
</feature>
<dbReference type="AlphaFoldDB" id="A0A8H6Z3X9"/>
<name>A0A8H6Z3X9_9AGAR</name>
<evidence type="ECO:0000256" key="1">
    <source>
        <dbReference type="SAM" id="MobiDB-lite"/>
    </source>
</evidence>
<organism evidence="3 4">
    <name type="scientific">Mycena sanguinolenta</name>
    <dbReference type="NCBI Taxonomy" id="230812"/>
    <lineage>
        <taxon>Eukaryota</taxon>
        <taxon>Fungi</taxon>
        <taxon>Dikarya</taxon>
        <taxon>Basidiomycota</taxon>
        <taxon>Agaricomycotina</taxon>
        <taxon>Agaricomycetes</taxon>
        <taxon>Agaricomycetidae</taxon>
        <taxon>Agaricales</taxon>
        <taxon>Marasmiineae</taxon>
        <taxon>Mycenaceae</taxon>
        <taxon>Mycena</taxon>
    </lineage>
</organism>
<dbReference type="FunFam" id="1.25.40.90:FF:000036">
    <property type="entry name" value="Unplaced genomic scaffold supercont1.4, whole genome shotgun sequence"/>
    <property type="match status" value="1"/>
</dbReference>
<dbReference type="Gene3D" id="1.25.40.90">
    <property type="match status" value="1"/>
</dbReference>
<proteinExistence type="predicted"/>